<keyword evidence="3" id="KW-1185">Reference proteome</keyword>
<feature type="domain" description="PLD phosphodiesterase" evidence="1">
    <location>
        <begin position="338"/>
        <end position="365"/>
    </location>
</feature>
<feature type="domain" description="PLD phosphodiesterase" evidence="1">
    <location>
        <begin position="142"/>
        <end position="169"/>
    </location>
</feature>
<dbReference type="EMBL" id="CP081864">
    <property type="protein sequence ID" value="QZN95605.1"/>
    <property type="molecule type" value="Genomic_DNA"/>
</dbReference>
<evidence type="ECO:0000259" key="1">
    <source>
        <dbReference type="PROSITE" id="PS50035"/>
    </source>
</evidence>
<dbReference type="Gene3D" id="3.30.870.10">
    <property type="entry name" value="Endonuclease Chain A"/>
    <property type="match status" value="2"/>
</dbReference>
<dbReference type="InterPro" id="IPR025202">
    <property type="entry name" value="PLD-like_dom"/>
</dbReference>
<reference evidence="2 3" key="1">
    <citation type="submission" date="2021-08" db="EMBL/GenBank/DDBJ databases">
        <title>Culture and genomic analysis of Symbiopectobacterium purcellii sp. nov. gen. nov., isolated from the leafhopper Empoasca decipiens.</title>
        <authorList>
            <person name="Nadal-Jimenez P."/>
            <person name="Siozios S."/>
            <person name="Halliday N."/>
            <person name="Camara M."/>
            <person name="Hurst G.D.D."/>
        </authorList>
    </citation>
    <scope>NUCLEOTIDE SEQUENCE [LARGE SCALE GENOMIC DNA]</scope>
    <source>
        <strain evidence="2 3">SyEd1</strain>
    </source>
</reference>
<dbReference type="CDD" id="cd09107">
    <property type="entry name" value="PLDc_vPLD3_4_5_like_2"/>
    <property type="match status" value="1"/>
</dbReference>
<protein>
    <submittedName>
        <fullName evidence="2">Phospholipase</fullName>
    </submittedName>
</protein>
<organism evidence="2 3">
    <name type="scientific">Symbiopectobacterium purcellii</name>
    <dbReference type="NCBI Taxonomy" id="2871826"/>
    <lineage>
        <taxon>Bacteria</taxon>
        <taxon>Pseudomonadati</taxon>
        <taxon>Pseudomonadota</taxon>
        <taxon>Gammaproteobacteria</taxon>
        <taxon>Enterobacterales</taxon>
        <taxon>Enterobacteriaceae</taxon>
    </lineage>
</organism>
<dbReference type="PROSITE" id="PS50035">
    <property type="entry name" value="PLD"/>
    <property type="match status" value="2"/>
</dbReference>
<dbReference type="InterPro" id="IPR050874">
    <property type="entry name" value="Diverse_PLD-related"/>
</dbReference>
<sequence>MRSAWAIKRAGQRWAASVGLGLCVVTSSALADFSIPGYELVYTAPVETALQAPDLRAPDAVWSALFDEAQQRLSLGEFYVANQRGSRLDNVLQHLRSAGERGVRIRFLLEEKGIVLSTPETLAQLKAIPNLELRVIPYAKLTGGILHAKYLLVDGKRAYVGSQNFDWRSLEHIHETGLLIDDPSVLKQLNAVFEQDWQAQEALVQGIAVKPVIQTVVQDDSRPDNYLVASPKAFNPPGVLDSEAELPRLLGQAKTRVRIQVMDYAPLSYGPNRTRPYYAVIDNALRSAAARGVKVELMVANWSTKKPNIAYLKSLAVLPNVEVKIVTLPEASNGFIPFARVIHSKVMTIDQQKSWVGTSNWSGGYLDNSRNLEIVMQSPAMTARIDALYAQLWNSEYAQPIQGDKDYPAPRPGGGH</sequence>
<name>A0ABX9AKB8_9ENTR</name>
<dbReference type="SUPFAM" id="SSF56024">
    <property type="entry name" value="Phospholipase D/nuclease"/>
    <property type="match status" value="2"/>
</dbReference>
<evidence type="ECO:0000313" key="2">
    <source>
        <dbReference type="EMBL" id="QZN95605.1"/>
    </source>
</evidence>
<dbReference type="Pfam" id="PF13091">
    <property type="entry name" value="PLDc_2"/>
    <property type="match status" value="2"/>
</dbReference>
<evidence type="ECO:0000313" key="3">
    <source>
        <dbReference type="Proteomes" id="UP000825886"/>
    </source>
</evidence>
<dbReference type="PANTHER" id="PTHR10185">
    <property type="entry name" value="PHOSPHOLIPASE D - RELATED"/>
    <property type="match status" value="1"/>
</dbReference>
<dbReference type="Proteomes" id="UP000825886">
    <property type="component" value="Chromosome"/>
</dbReference>
<gene>
    <name evidence="2" type="ORF">K6K13_21015</name>
</gene>
<dbReference type="PANTHER" id="PTHR10185:SF17">
    <property type="entry name" value="GM01519P-RELATED"/>
    <property type="match status" value="1"/>
</dbReference>
<accession>A0ABX9AKB8</accession>
<proteinExistence type="predicted"/>
<dbReference type="SMART" id="SM00155">
    <property type="entry name" value="PLDc"/>
    <property type="match status" value="2"/>
</dbReference>
<dbReference type="InterPro" id="IPR001736">
    <property type="entry name" value="PLipase_D/transphosphatidylase"/>
</dbReference>